<evidence type="ECO:0000313" key="9">
    <source>
        <dbReference type="EMBL" id="CAD2217615.1"/>
    </source>
</evidence>
<dbReference type="PANTHER" id="PTHR43840">
    <property type="entry name" value="MITOCHONDRIAL METAL TRANSPORTER 1-RELATED"/>
    <property type="match status" value="1"/>
</dbReference>
<dbReference type="GO" id="GO:0016020">
    <property type="term" value="C:membrane"/>
    <property type="evidence" value="ECO:0007669"/>
    <property type="project" value="UniProtKB-SubCell"/>
</dbReference>
<accession>A0A7G2CE02</accession>
<dbReference type="VEuPathDB" id="TriTrypDB:ADEAN_000509300"/>
<dbReference type="InterPro" id="IPR058533">
    <property type="entry name" value="Cation_efflux_TM"/>
</dbReference>
<organism evidence="9 10">
    <name type="scientific">Angomonas deanei</name>
    <dbReference type="NCBI Taxonomy" id="59799"/>
    <lineage>
        <taxon>Eukaryota</taxon>
        <taxon>Discoba</taxon>
        <taxon>Euglenozoa</taxon>
        <taxon>Kinetoplastea</taxon>
        <taxon>Metakinetoplastina</taxon>
        <taxon>Trypanosomatida</taxon>
        <taxon>Trypanosomatidae</taxon>
        <taxon>Strigomonadinae</taxon>
        <taxon>Angomonas</taxon>
    </lineage>
</organism>
<feature type="transmembrane region" description="Helical" evidence="7">
    <location>
        <begin position="104"/>
        <end position="121"/>
    </location>
</feature>
<dbReference type="InterPro" id="IPR027469">
    <property type="entry name" value="Cation_efflux_TMD_sf"/>
</dbReference>
<feature type="transmembrane region" description="Helical" evidence="7">
    <location>
        <begin position="249"/>
        <end position="267"/>
    </location>
</feature>
<sequence>MLRAALRRRLPFSIPMHTPARPHSHQCGGHGHSHDHGHSHGGGHTHSHGTVESFVQGEALRQCKLATAAGAFTNVFFAVTKLYYGTAGGSVALVADGFHAFTDLFADAVSYASISFANAAFPRCRFPFGIGRLETSGAVVVAAILLFGGIALLIQSFQVCWGQLLAVLAPVEAHDHDHGHSHTAGDHHGHSHFELTAKDDSGRDIIVWTMVVLAASSVVCKELLFHWTRRVGKKAGSRVVIANAYHHRADAWSGGVALVGVFGQYIGLAGVDGLAGIVVSLSICQIGYNLLKGSIMEFFDYQNSEDISQLRQRLQMFSPTVDNAGNQPVGDLTSVSVENKIEVHKVVPINVFLMRHGGNYVLHLTLIVNEAHTALPNFSLDRKDHTTRAVVYGGAGNFRRPASHEQLHHDTRGLSDTDGETKKDGGGDCPPPWGSDAKEEDGDKEAPSVEDVIDGDSEEDEFRRTIPPYIIGSGATINPSLERCLYGLMEFHHLPLTLTYDWEKRVVYVRHNAMHLSAECTRDVEAVASCFKCVVKQEEEA</sequence>
<protein>
    <submittedName>
        <fullName evidence="9">Cation efflux family, putative</fullName>
    </submittedName>
</protein>
<evidence type="ECO:0000259" key="8">
    <source>
        <dbReference type="Pfam" id="PF01545"/>
    </source>
</evidence>
<gene>
    <name evidence="9" type="ORF">ADEAN_000509300</name>
</gene>
<evidence type="ECO:0000256" key="7">
    <source>
        <dbReference type="SAM" id="Phobius"/>
    </source>
</evidence>
<feature type="compositionally biased region" description="Basic and acidic residues" evidence="6">
    <location>
        <begin position="402"/>
        <end position="426"/>
    </location>
</feature>
<dbReference type="AlphaFoldDB" id="A0A7G2CE02"/>
<name>A0A7G2CE02_9TRYP</name>
<evidence type="ECO:0000256" key="3">
    <source>
        <dbReference type="ARBA" id="ARBA00022692"/>
    </source>
</evidence>
<evidence type="ECO:0000256" key="5">
    <source>
        <dbReference type="ARBA" id="ARBA00023136"/>
    </source>
</evidence>
<feature type="transmembrane region" description="Helical" evidence="7">
    <location>
        <begin position="133"/>
        <end position="154"/>
    </location>
</feature>
<evidence type="ECO:0000256" key="2">
    <source>
        <dbReference type="ARBA" id="ARBA00022448"/>
    </source>
</evidence>
<reference evidence="9 10" key="1">
    <citation type="submission" date="2020-08" db="EMBL/GenBank/DDBJ databases">
        <authorList>
            <person name="Newling K."/>
            <person name="Davey J."/>
            <person name="Forrester S."/>
        </authorList>
    </citation>
    <scope>NUCLEOTIDE SEQUENCE [LARGE SCALE GENOMIC DNA]</scope>
    <source>
        <strain evidence="10">Crithidia deanei Carvalho (ATCC PRA-265)</strain>
    </source>
</reference>
<keyword evidence="4 7" id="KW-1133">Transmembrane helix</keyword>
<evidence type="ECO:0000256" key="6">
    <source>
        <dbReference type="SAM" id="MobiDB-lite"/>
    </source>
</evidence>
<feature type="transmembrane region" description="Helical" evidence="7">
    <location>
        <begin position="65"/>
        <end position="84"/>
    </location>
</feature>
<keyword evidence="2" id="KW-0813">Transport</keyword>
<feature type="transmembrane region" description="Helical" evidence="7">
    <location>
        <begin position="205"/>
        <end position="228"/>
    </location>
</feature>
<comment type="subcellular location">
    <subcellularLocation>
        <location evidence="1">Membrane</location>
        <topology evidence="1">Multi-pass membrane protein</topology>
    </subcellularLocation>
</comment>
<dbReference type="PANTHER" id="PTHR43840:SF15">
    <property type="entry name" value="MITOCHONDRIAL METAL TRANSPORTER 1-RELATED"/>
    <property type="match status" value="1"/>
</dbReference>
<dbReference type="Gene3D" id="1.20.1510.10">
    <property type="entry name" value="Cation efflux protein transmembrane domain"/>
    <property type="match status" value="1"/>
</dbReference>
<evidence type="ECO:0000313" key="10">
    <source>
        <dbReference type="Proteomes" id="UP000515908"/>
    </source>
</evidence>
<proteinExistence type="predicted"/>
<evidence type="ECO:0000256" key="4">
    <source>
        <dbReference type="ARBA" id="ARBA00022989"/>
    </source>
</evidence>
<dbReference type="SUPFAM" id="SSF161111">
    <property type="entry name" value="Cation efflux protein transmembrane domain-like"/>
    <property type="match status" value="1"/>
</dbReference>
<feature type="region of interest" description="Disordered" evidence="6">
    <location>
        <begin position="396"/>
        <end position="459"/>
    </location>
</feature>
<dbReference type="GO" id="GO:0008324">
    <property type="term" value="F:monoatomic cation transmembrane transporter activity"/>
    <property type="evidence" value="ECO:0007669"/>
    <property type="project" value="InterPro"/>
</dbReference>
<keyword evidence="10" id="KW-1185">Reference proteome</keyword>
<dbReference type="EMBL" id="LR877153">
    <property type="protein sequence ID" value="CAD2217615.1"/>
    <property type="molecule type" value="Genomic_DNA"/>
</dbReference>
<dbReference type="Pfam" id="PF01545">
    <property type="entry name" value="Cation_efflux"/>
    <property type="match status" value="1"/>
</dbReference>
<dbReference type="InterPro" id="IPR050291">
    <property type="entry name" value="CDF_Transporter"/>
</dbReference>
<evidence type="ECO:0000256" key="1">
    <source>
        <dbReference type="ARBA" id="ARBA00004141"/>
    </source>
</evidence>
<feature type="domain" description="Cation efflux protein transmembrane" evidence="8">
    <location>
        <begin position="70"/>
        <end position="295"/>
    </location>
</feature>
<feature type="region of interest" description="Disordered" evidence="6">
    <location>
        <begin position="13"/>
        <end position="48"/>
    </location>
</feature>
<dbReference type="Proteomes" id="UP000515908">
    <property type="component" value="Chromosome 09"/>
</dbReference>
<keyword evidence="5 7" id="KW-0472">Membrane</keyword>
<keyword evidence="3 7" id="KW-0812">Transmembrane</keyword>